<evidence type="ECO:0000313" key="2">
    <source>
        <dbReference type="Proteomes" id="UP001303046"/>
    </source>
</evidence>
<organism evidence="1 2">
    <name type="scientific">Necator americanus</name>
    <name type="common">Human hookworm</name>
    <dbReference type="NCBI Taxonomy" id="51031"/>
    <lineage>
        <taxon>Eukaryota</taxon>
        <taxon>Metazoa</taxon>
        <taxon>Ecdysozoa</taxon>
        <taxon>Nematoda</taxon>
        <taxon>Chromadorea</taxon>
        <taxon>Rhabditida</taxon>
        <taxon>Rhabditina</taxon>
        <taxon>Rhabditomorpha</taxon>
        <taxon>Strongyloidea</taxon>
        <taxon>Ancylostomatidae</taxon>
        <taxon>Bunostominae</taxon>
        <taxon>Necator</taxon>
    </lineage>
</organism>
<proteinExistence type="predicted"/>
<name>A0ABR1E2B1_NECAM</name>
<keyword evidence="2" id="KW-1185">Reference proteome</keyword>
<accession>A0ABR1E2B1</accession>
<comment type="caution">
    <text evidence="1">The sequence shown here is derived from an EMBL/GenBank/DDBJ whole genome shotgun (WGS) entry which is preliminary data.</text>
</comment>
<gene>
    <name evidence="1" type="primary">Necator_chrV.g19737</name>
    <name evidence="1" type="ORF">RB195_014945</name>
</gene>
<protein>
    <submittedName>
        <fullName evidence="1">Uncharacterized protein</fullName>
    </submittedName>
</protein>
<reference evidence="1 2" key="1">
    <citation type="submission" date="2023-08" db="EMBL/GenBank/DDBJ databases">
        <title>A Necator americanus chromosomal reference genome.</title>
        <authorList>
            <person name="Ilik V."/>
            <person name="Petrzelkova K.J."/>
            <person name="Pardy F."/>
            <person name="Fuh T."/>
            <person name="Niatou-Singa F.S."/>
            <person name="Gouil Q."/>
            <person name="Baker L."/>
            <person name="Ritchie M.E."/>
            <person name="Jex A.R."/>
            <person name="Gazzola D."/>
            <person name="Li H."/>
            <person name="Toshio Fujiwara R."/>
            <person name="Zhan B."/>
            <person name="Aroian R.V."/>
            <person name="Pafco B."/>
            <person name="Schwarz E.M."/>
        </authorList>
    </citation>
    <scope>NUCLEOTIDE SEQUENCE [LARGE SCALE GENOMIC DNA]</scope>
    <source>
        <strain evidence="1 2">Aroian</strain>
        <tissue evidence="1">Whole animal</tissue>
    </source>
</reference>
<dbReference type="Proteomes" id="UP001303046">
    <property type="component" value="Unassembled WGS sequence"/>
</dbReference>
<dbReference type="EMBL" id="JAVFWL010000005">
    <property type="protein sequence ID" value="KAK6756824.1"/>
    <property type="molecule type" value="Genomic_DNA"/>
</dbReference>
<evidence type="ECO:0000313" key="1">
    <source>
        <dbReference type="EMBL" id="KAK6756824.1"/>
    </source>
</evidence>
<sequence>MTAPVSTESNALSNSRKKWASSLFCILWNSMNDSVKNGNVWNEEDKVVESILVGSKRHEARSTCVSACARSDALSKRLAAK</sequence>